<comment type="caution">
    <text evidence="1">The sequence shown here is derived from an EMBL/GenBank/DDBJ whole genome shotgun (WGS) entry which is preliminary data.</text>
</comment>
<proteinExistence type="predicted"/>
<evidence type="ECO:0000313" key="2">
    <source>
        <dbReference type="Proteomes" id="UP000036168"/>
    </source>
</evidence>
<dbReference type="AlphaFoldDB" id="A0A0T6BUX2"/>
<name>A0A0T6BUX2_9BACI</name>
<reference evidence="1 2" key="1">
    <citation type="journal article" date="2015" name="Int. J. Syst. Evol. Microbiol.">
        <title>Bacillus glycinifermentans sp. nov., isolated from fermented soybean paste.</title>
        <authorList>
            <person name="Kim S.J."/>
            <person name="Dunlap C.A."/>
            <person name="Kwon S.W."/>
            <person name="Rooney A.P."/>
        </authorList>
    </citation>
    <scope>NUCLEOTIDE SEQUENCE [LARGE SCALE GENOMIC DNA]</scope>
    <source>
        <strain evidence="1 2">GO-13</strain>
    </source>
</reference>
<dbReference type="STRING" id="1664069.BGLY_3117"/>
<evidence type="ECO:0000313" key="1">
    <source>
        <dbReference type="EMBL" id="KRT95274.1"/>
    </source>
</evidence>
<gene>
    <name evidence="1" type="ORF">AB447_212285</name>
</gene>
<dbReference type="Proteomes" id="UP000036168">
    <property type="component" value="Unassembled WGS sequence"/>
</dbReference>
<sequence>MFTCLAIFLLRKIYRLGAGRGIRQVLNEIGLSESKKHMMGAGAVLKKVKMIYKSNSIQLKVTENQVASS</sequence>
<organism evidence="1 2">
    <name type="scientific">Bacillus glycinifermentans</name>
    <dbReference type="NCBI Taxonomy" id="1664069"/>
    <lineage>
        <taxon>Bacteria</taxon>
        <taxon>Bacillati</taxon>
        <taxon>Bacillota</taxon>
        <taxon>Bacilli</taxon>
        <taxon>Bacillales</taxon>
        <taxon>Bacillaceae</taxon>
        <taxon>Bacillus</taxon>
    </lineage>
</organism>
<accession>A0A0T6BUX2</accession>
<protein>
    <submittedName>
        <fullName evidence="1">Uncharacterized protein</fullName>
    </submittedName>
</protein>
<dbReference type="EMBL" id="LECW02000004">
    <property type="protein sequence ID" value="KRT95274.1"/>
    <property type="molecule type" value="Genomic_DNA"/>
</dbReference>